<gene>
    <name evidence="1" type="ORF">Dsin_032373</name>
</gene>
<comment type="caution">
    <text evidence="1">The sequence shown here is derived from an EMBL/GenBank/DDBJ whole genome shotgun (WGS) entry which is preliminary data.</text>
</comment>
<accession>A0AAE0DTA6</accession>
<dbReference type="AlphaFoldDB" id="A0AAE0DTA6"/>
<reference evidence="1" key="1">
    <citation type="journal article" date="2023" name="Plant J.">
        <title>Genome sequences and population genomics provide insights into the demographic history, inbreeding, and mutation load of two 'living fossil' tree species of Dipteronia.</title>
        <authorList>
            <person name="Feng Y."/>
            <person name="Comes H.P."/>
            <person name="Chen J."/>
            <person name="Zhu S."/>
            <person name="Lu R."/>
            <person name="Zhang X."/>
            <person name="Li P."/>
            <person name="Qiu J."/>
            <person name="Olsen K.M."/>
            <person name="Qiu Y."/>
        </authorList>
    </citation>
    <scope>NUCLEOTIDE SEQUENCE</scope>
    <source>
        <strain evidence="1">NBL</strain>
    </source>
</reference>
<protein>
    <submittedName>
        <fullName evidence="1">Uncharacterized protein</fullName>
    </submittedName>
</protein>
<proteinExistence type="predicted"/>
<evidence type="ECO:0000313" key="2">
    <source>
        <dbReference type="Proteomes" id="UP001281410"/>
    </source>
</evidence>
<sequence length="194" mass="21698">MLEQGAVYRDHGIIGIRRVVSDDSPRHCTGARVVKQLMENVKGNARRNGSRFILQLPRYMSVFKSRKESIPRCGSVTNHTASNTLLLYHPSTFSPQRHFLVSTGRLDGKTEAMQKPDSFVQYLLPYQMAAIIAEGCNFGDSAPVVYVSGVEISITCIEQIGHRADRTNIGAKELFLYSSTDVEVHNSRLMTIDH</sequence>
<dbReference type="Proteomes" id="UP001281410">
    <property type="component" value="Unassembled WGS sequence"/>
</dbReference>
<organism evidence="1 2">
    <name type="scientific">Dipteronia sinensis</name>
    <dbReference type="NCBI Taxonomy" id="43782"/>
    <lineage>
        <taxon>Eukaryota</taxon>
        <taxon>Viridiplantae</taxon>
        <taxon>Streptophyta</taxon>
        <taxon>Embryophyta</taxon>
        <taxon>Tracheophyta</taxon>
        <taxon>Spermatophyta</taxon>
        <taxon>Magnoliopsida</taxon>
        <taxon>eudicotyledons</taxon>
        <taxon>Gunneridae</taxon>
        <taxon>Pentapetalae</taxon>
        <taxon>rosids</taxon>
        <taxon>malvids</taxon>
        <taxon>Sapindales</taxon>
        <taxon>Sapindaceae</taxon>
        <taxon>Hippocastanoideae</taxon>
        <taxon>Acereae</taxon>
        <taxon>Dipteronia</taxon>
    </lineage>
</organism>
<keyword evidence="2" id="KW-1185">Reference proteome</keyword>
<evidence type="ECO:0000313" key="1">
    <source>
        <dbReference type="EMBL" id="KAK3185087.1"/>
    </source>
</evidence>
<name>A0AAE0DTA6_9ROSI</name>
<dbReference type="EMBL" id="JANJYJ010000010">
    <property type="protein sequence ID" value="KAK3185087.1"/>
    <property type="molecule type" value="Genomic_DNA"/>
</dbReference>